<evidence type="ECO:0000313" key="2">
    <source>
        <dbReference type="EMBL" id="TPE49787.1"/>
    </source>
</evidence>
<dbReference type="AlphaFoldDB" id="A0A501WR88"/>
<dbReference type="Proteomes" id="UP000315901">
    <property type="component" value="Unassembled WGS sequence"/>
</dbReference>
<name>A0A501WR88_9GAMM</name>
<dbReference type="InterPro" id="IPR029787">
    <property type="entry name" value="Nucleotide_cyclase"/>
</dbReference>
<comment type="caution">
    <text evidence="2">The sequence shown here is derived from an EMBL/GenBank/DDBJ whole genome shotgun (WGS) entry which is preliminary data.</text>
</comment>
<gene>
    <name evidence="2" type="ORF">FJM67_11270</name>
</gene>
<dbReference type="SMART" id="SM00267">
    <property type="entry name" value="GGDEF"/>
    <property type="match status" value="1"/>
</dbReference>
<dbReference type="PROSITE" id="PS50887">
    <property type="entry name" value="GGDEF"/>
    <property type="match status" value="1"/>
</dbReference>
<feature type="domain" description="GGDEF" evidence="1">
    <location>
        <begin position="246"/>
        <end position="365"/>
    </location>
</feature>
<dbReference type="EMBL" id="VFRR01000022">
    <property type="protein sequence ID" value="TPE49787.1"/>
    <property type="molecule type" value="Genomic_DNA"/>
</dbReference>
<dbReference type="InterPro" id="IPR043128">
    <property type="entry name" value="Rev_trsase/Diguanyl_cyclase"/>
</dbReference>
<sequence>MPVTDDLDTQINMTSSTNKVATGKAISEQELTAQLDALLRMRDSEHAMFTAIASGMTRESFYDRLVAHVATVMPEVRCCLVSCDSELTDWRILNQQGWERVGVDKVGTLERVPQAMITFAASPSRDTCQYRELSTHSDWIAWYGLLDDQGLAQCDMLSVQDELGGWFLVALFSQSLSAVERQSFNWHVAQALKGLKTLTQAYFCHNEADRVLIESQKSDKVTGLLLRHAFDDLFAVMLKDARRYFQRLAMVSVQVTGLQQNDDIKQFSQVLAKTLRDNDLIARYSDNEFLMAMRIGQLDDVEVVAKKLMRSLDEAGLPQRPGCEVKVGLALYPEQSNNASLYHSAHNAAKAVAEPVGYRLEYYGNFVQSLDEAYSL</sequence>
<evidence type="ECO:0000259" key="1">
    <source>
        <dbReference type="PROSITE" id="PS50887"/>
    </source>
</evidence>
<dbReference type="Gene3D" id="3.30.70.270">
    <property type="match status" value="1"/>
</dbReference>
<accession>A0A501WR88</accession>
<dbReference type="InterPro" id="IPR000160">
    <property type="entry name" value="GGDEF_dom"/>
</dbReference>
<proteinExistence type="predicted"/>
<keyword evidence="3" id="KW-1185">Reference proteome</keyword>
<organism evidence="2 3">
    <name type="scientific">Maribrevibacterium harenarium</name>
    <dbReference type="NCBI Taxonomy" id="2589817"/>
    <lineage>
        <taxon>Bacteria</taxon>
        <taxon>Pseudomonadati</taxon>
        <taxon>Pseudomonadota</taxon>
        <taxon>Gammaproteobacteria</taxon>
        <taxon>Oceanospirillales</taxon>
        <taxon>Oceanospirillaceae</taxon>
        <taxon>Maribrevibacterium</taxon>
    </lineage>
</organism>
<dbReference type="OrthoDB" id="6097672at2"/>
<reference evidence="2 3" key="1">
    <citation type="submission" date="2019-06" db="EMBL/GenBank/DDBJ databases">
        <title>A novel bacterium of genus Marinomonas, isolated from coastal sand.</title>
        <authorList>
            <person name="Huang H."/>
            <person name="Mo K."/>
            <person name="Hu Y."/>
        </authorList>
    </citation>
    <scope>NUCLEOTIDE SEQUENCE [LARGE SCALE GENOMIC DNA]</scope>
    <source>
        <strain evidence="2 3">HB171799</strain>
    </source>
</reference>
<protein>
    <submittedName>
        <fullName evidence="2">Diguanylate cyclase</fullName>
    </submittedName>
</protein>
<dbReference type="Pfam" id="PF00990">
    <property type="entry name" value="GGDEF"/>
    <property type="match status" value="1"/>
</dbReference>
<dbReference type="SUPFAM" id="SSF55073">
    <property type="entry name" value="Nucleotide cyclase"/>
    <property type="match status" value="1"/>
</dbReference>
<evidence type="ECO:0000313" key="3">
    <source>
        <dbReference type="Proteomes" id="UP000315901"/>
    </source>
</evidence>